<sequence>LTDITRDQLTQNISSKSPSKRTWRKTRRKKECEEIL</sequence>
<evidence type="ECO:0000256" key="1">
    <source>
        <dbReference type="SAM" id="MobiDB-lite"/>
    </source>
</evidence>
<organism evidence="2 3">
    <name type="scientific">Parasponia andersonii</name>
    <name type="common">Sponia andersonii</name>
    <dbReference type="NCBI Taxonomy" id="3476"/>
    <lineage>
        <taxon>Eukaryota</taxon>
        <taxon>Viridiplantae</taxon>
        <taxon>Streptophyta</taxon>
        <taxon>Embryophyta</taxon>
        <taxon>Tracheophyta</taxon>
        <taxon>Spermatophyta</taxon>
        <taxon>Magnoliopsida</taxon>
        <taxon>eudicotyledons</taxon>
        <taxon>Gunneridae</taxon>
        <taxon>Pentapetalae</taxon>
        <taxon>rosids</taxon>
        <taxon>fabids</taxon>
        <taxon>Rosales</taxon>
        <taxon>Cannabaceae</taxon>
        <taxon>Parasponia</taxon>
    </lineage>
</organism>
<dbReference type="EMBL" id="JXTB01000368">
    <property type="protein sequence ID" value="PON43599.1"/>
    <property type="molecule type" value="Genomic_DNA"/>
</dbReference>
<name>A0A2P5B4A1_PARAD</name>
<dbReference type="AlphaFoldDB" id="A0A2P5B4A1"/>
<feature type="region of interest" description="Disordered" evidence="1">
    <location>
        <begin position="1"/>
        <end position="36"/>
    </location>
</feature>
<feature type="non-terminal residue" evidence="2">
    <location>
        <position position="1"/>
    </location>
</feature>
<keyword evidence="3" id="KW-1185">Reference proteome</keyword>
<gene>
    <name evidence="2" type="ORF">PanWU01x14_272900</name>
</gene>
<evidence type="ECO:0000313" key="2">
    <source>
        <dbReference type="EMBL" id="PON43599.1"/>
    </source>
</evidence>
<reference evidence="3" key="1">
    <citation type="submission" date="2016-06" db="EMBL/GenBank/DDBJ databases">
        <title>Parallel loss of symbiosis genes in relatives of nitrogen-fixing non-legume Parasponia.</title>
        <authorList>
            <person name="Van Velzen R."/>
            <person name="Holmer R."/>
            <person name="Bu F."/>
            <person name="Rutten L."/>
            <person name="Van Zeijl A."/>
            <person name="Liu W."/>
            <person name="Santuari L."/>
            <person name="Cao Q."/>
            <person name="Sharma T."/>
            <person name="Shen D."/>
            <person name="Roswanjaya Y."/>
            <person name="Wardhani T."/>
            <person name="Kalhor M.S."/>
            <person name="Jansen J."/>
            <person name="Van den Hoogen J."/>
            <person name="Gungor B."/>
            <person name="Hartog M."/>
            <person name="Hontelez J."/>
            <person name="Verver J."/>
            <person name="Yang W.-C."/>
            <person name="Schijlen E."/>
            <person name="Repin R."/>
            <person name="Schilthuizen M."/>
            <person name="Schranz E."/>
            <person name="Heidstra R."/>
            <person name="Miyata K."/>
            <person name="Fedorova E."/>
            <person name="Kohlen W."/>
            <person name="Bisseling T."/>
            <person name="Smit S."/>
            <person name="Geurts R."/>
        </authorList>
    </citation>
    <scope>NUCLEOTIDE SEQUENCE [LARGE SCALE GENOMIC DNA]</scope>
    <source>
        <strain evidence="3">cv. WU1-14</strain>
    </source>
</reference>
<proteinExistence type="predicted"/>
<accession>A0A2P5B4A1</accession>
<protein>
    <submittedName>
        <fullName evidence="2">Uncharacterized protein</fullName>
    </submittedName>
</protein>
<dbReference type="Proteomes" id="UP000237105">
    <property type="component" value="Unassembled WGS sequence"/>
</dbReference>
<evidence type="ECO:0000313" key="3">
    <source>
        <dbReference type="Proteomes" id="UP000237105"/>
    </source>
</evidence>
<feature type="compositionally biased region" description="Basic residues" evidence="1">
    <location>
        <begin position="18"/>
        <end position="29"/>
    </location>
</feature>
<comment type="caution">
    <text evidence="2">The sequence shown here is derived from an EMBL/GenBank/DDBJ whole genome shotgun (WGS) entry which is preliminary data.</text>
</comment>